<evidence type="ECO:0000256" key="1">
    <source>
        <dbReference type="SAM" id="MobiDB-lite"/>
    </source>
</evidence>
<evidence type="ECO:0000313" key="3">
    <source>
        <dbReference type="WBParaSite" id="PgR009X_g084_t01"/>
    </source>
</evidence>
<accession>A0A915AKY5</accession>
<dbReference type="AlphaFoldDB" id="A0A915AKY5"/>
<feature type="region of interest" description="Disordered" evidence="1">
    <location>
        <begin position="1"/>
        <end position="122"/>
    </location>
</feature>
<evidence type="ECO:0000313" key="2">
    <source>
        <dbReference type="Proteomes" id="UP000887569"/>
    </source>
</evidence>
<sequence length="251" mass="28091">MSRTVTAYRRNRYTASSASDSDDEESDHQPRGVVARREFLLENGTLVAERRPSRGGSFSPRRNSSSKRSNPPQIDSFREDAPPIRGSPSRRPPSPQKVRPASRGLTSPTKSSSFKREIAASRKPSYRGDLPMYYAELSRAQTSPVRVQSPIWYSAPKGGFITDFSSRGQSGFETNDDELPVLIHNVSLRVKQQIQTTLSDPLKRRAAGSLRRARDRAAVPVASVRQKVHEISNRLTMPKFFSDERSSSDID</sequence>
<proteinExistence type="predicted"/>
<keyword evidence="2" id="KW-1185">Reference proteome</keyword>
<name>A0A915AKY5_PARUN</name>
<protein>
    <submittedName>
        <fullName evidence="3">Uncharacterized protein</fullName>
    </submittedName>
</protein>
<feature type="compositionally biased region" description="Basic and acidic residues" evidence="1">
    <location>
        <begin position="27"/>
        <end position="40"/>
    </location>
</feature>
<dbReference type="Proteomes" id="UP000887569">
    <property type="component" value="Unplaced"/>
</dbReference>
<reference evidence="3" key="1">
    <citation type="submission" date="2022-11" db="UniProtKB">
        <authorList>
            <consortium name="WormBaseParasite"/>
        </authorList>
    </citation>
    <scope>IDENTIFICATION</scope>
</reference>
<dbReference type="WBParaSite" id="PgR009X_g084_t01">
    <property type="protein sequence ID" value="PgR009X_g084_t01"/>
    <property type="gene ID" value="PgR009X_g084"/>
</dbReference>
<feature type="compositionally biased region" description="Low complexity" evidence="1">
    <location>
        <begin position="54"/>
        <end position="72"/>
    </location>
</feature>
<organism evidence="2 3">
    <name type="scientific">Parascaris univalens</name>
    <name type="common">Nematode worm</name>
    <dbReference type="NCBI Taxonomy" id="6257"/>
    <lineage>
        <taxon>Eukaryota</taxon>
        <taxon>Metazoa</taxon>
        <taxon>Ecdysozoa</taxon>
        <taxon>Nematoda</taxon>
        <taxon>Chromadorea</taxon>
        <taxon>Rhabditida</taxon>
        <taxon>Spirurina</taxon>
        <taxon>Ascaridomorpha</taxon>
        <taxon>Ascaridoidea</taxon>
        <taxon>Ascarididae</taxon>
        <taxon>Parascaris</taxon>
    </lineage>
</organism>